<sequence length="988" mass="111406">MSRDTKTSCTDCQGRVEASFVPPASLFPVCTKRDESNESDDWQKSPRPVTNSVAITYASDTDEGDYETSSEGMIPLKQSDTEIRKTQTEESLCVYFKNKSTSLSKLVAFNKNVPLVKEEVISDSSHEFMENRLTREISMENKTTHVYGSLIFVSENLAKSKSMPILKSEISSNISTNFKAMDVALISESSFARKKKMSMIVKRMAPLISSTVFLTSDTTTNFRDQQYEARKLESRTMLPILCDTTPTAVINDEKSEELGAEVTFHKTKNNHRTIDWDSYRDAIPTFVNESVANLTNDGDLVDVARNSYSSIKSIYFPPNPSDPSALPNDFAKSKKHQRISTDVEALLKIDYELSPLRYQYSEIIGKTRALGLSGAGFDLGISCRLDQPDRFDQSVLSPNESNYLLDCDQTFLRRAATNCNFENRSGLVDNTSPSPTFSVVGKPAPTGSHISCLNENSSNRRQKALSFAIRDLSRTAESLNGLRFCNPVRKSASYLPATNSYASQEEKCIRHKNVLGERSCDECISNNNSQLYRKPNAVIKGTISAWDGWSVHERVNTSPSNVLCRTEYNSHRYLNRTVENSRTSGNNFFEVRKQESSVFIMIDDNWPIVHEETTNKRLKEHFEVLPDDQNSMMVQSEFATRNSNHRKNILPETESVVKNDRISSTFESKLIDHCISRDRQISRAVSASTCASQVGVNLNTKVCTTVEKHYTSRAVSPIRNFLSTTSPNNMLVTASVSSIFMQQVHADSTTEVVKIEPPSKIRSVEINKKNDAAVATSKRDFCVQKIDSQRDNAENLSRFSDFEKDQADLMTEHKKAQHLRLSKSIADAKEKITIVPIVLTDGVSQSPRIADVDFAVPRYINKMVPQLNYQIVPFEARKSRRRMPSSSNRDNEISRRNVADSVCLNDKLRAVNEKCWRMHRTSVSRASHNSLYTQKEYAPSNVVRSSKRSTRVTTSNARVGEKMREYYKSVPKAIPGMRSSPEDFLCET</sequence>
<gene>
    <name evidence="2" type="ORF">LPLAT_LOCUS8242</name>
</gene>
<protein>
    <submittedName>
        <fullName evidence="2">Uncharacterized protein</fullName>
    </submittedName>
</protein>
<organism evidence="2 3">
    <name type="scientific">Lasius platythorax</name>
    <dbReference type="NCBI Taxonomy" id="488582"/>
    <lineage>
        <taxon>Eukaryota</taxon>
        <taxon>Metazoa</taxon>
        <taxon>Ecdysozoa</taxon>
        <taxon>Arthropoda</taxon>
        <taxon>Hexapoda</taxon>
        <taxon>Insecta</taxon>
        <taxon>Pterygota</taxon>
        <taxon>Neoptera</taxon>
        <taxon>Endopterygota</taxon>
        <taxon>Hymenoptera</taxon>
        <taxon>Apocrita</taxon>
        <taxon>Aculeata</taxon>
        <taxon>Formicoidea</taxon>
        <taxon>Formicidae</taxon>
        <taxon>Formicinae</taxon>
        <taxon>Lasius</taxon>
        <taxon>Lasius</taxon>
    </lineage>
</organism>
<dbReference type="Proteomes" id="UP001497644">
    <property type="component" value="Chromosome 3"/>
</dbReference>
<dbReference type="EMBL" id="OZ034826">
    <property type="protein sequence ID" value="CAL1682431.1"/>
    <property type="molecule type" value="Genomic_DNA"/>
</dbReference>
<proteinExistence type="predicted"/>
<feature type="region of interest" description="Disordered" evidence="1">
    <location>
        <begin position="31"/>
        <end position="52"/>
    </location>
</feature>
<name>A0AAV2NPM2_9HYME</name>
<dbReference type="AlphaFoldDB" id="A0AAV2NPM2"/>
<feature type="compositionally biased region" description="Basic and acidic residues" evidence="1">
    <location>
        <begin position="31"/>
        <end position="44"/>
    </location>
</feature>
<evidence type="ECO:0000313" key="3">
    <source>
        <dbReference type="Proteomes" id="UP001497644"/>
    </source>
</evidence>
<evidence type="ECO:0000256" key="1">
    <source>
        <dbReference type="SAM" id="MobiDB-lite"/>
    </source>
</evidence>
<reference evidence="2" key="1">
    <citation type="submission" date="2024-04" db="EMBL/GenBank/DDBJ databases">
        <authorList>
            <consortium name="Molecular Ecology Group"/>
        </authorList>
    </citation>
    <scope>NUCLEOTIDE SEQUENCE</scope>
</reference>
<evidence type="ECO:0000313" key="2">
    <source>
        <dbReference type="EMBL" id="CAL1682431.1"/>
    </source>
</evidence>
<accession>A0AAV2NPM2</accession>
<keyword evidence="3" id="KW-1185">Reference proteome</keyword>